<dbReference type="Pfam" id="PF12698">
    <property type="entry name" value="ABC2_membrane_3"/>
    <property type="match status" value="1"/>
</dbReference>
<feature type="transmembrane region" description="Helical" evidence="5">
    <location>
        <begin position="284"/>
        <end position="307"/>
    </location>
</feature>
<protein>
    <submittedName>
        <fullName evidence="7">ABC transporter permease</fullName>
    </submittedName>
</protein>
<evidence type="ECO:0000313" key="7">
    <source>
        <dbReference type="EMBL" id="GAA0255486.1"/>
    </source>
</evidence>
<dbReference type="RefSeq" id="WP_343882713.1">
    <property type="nucleotide sequence ID" value="NZ_BAAAFO010000003.1"/>
</dbReference>
<organism evidence="7 8">
    <name type="scientific">Rhodanobacter caeni</name>
    <dbReference type="NCBI Taxonomy" id="657654"/>
    <lineage>
        <taxon>Bacteria</taxon>
        <taxon>Pseudomonadati</taxon>
        <taxon>Pseudomonadota</taxon>
        <taxon>Gammaproteobacteria</taxon>
        <taxon>Lysobacterales</taxon>
        <taxon>Rhodanobacteraceae</taxon>
        <taxon>Rhodanobacter</taxon>
    </lineage>
</organism>
<feature type="transmembrane region" description="Helical" evidence="5">
    <location>
        <begin position="239"/>
        <end position="264"/>
    </location>
</feature>
<dbReference type="EMBL" id="BAAAFO010000003">
    <property type="protein sequence ID" value="GAA0255486.1"/>
    <property type="molecule type" value="Genomic_DNA"/>
</dbReference>
<feature type="transmembrane region" description="Helical" evidence="5">
    <location>
        <begin position="319"/>
        <end position="339"/>
    </location>
</feature>
<evidence type="ECO:0000256" key="5">
    <source>
        <dbReference type="SAM" id="Phobius"/>
    </source>
</evidence>
<evidence type="ECO:0000256" key="1">
    <source>
        <dbReference type="ARBA" id="ARBA00004141"/>
    </source>
</evidence>
<comment type="caution">
    <text evidence="7">The sequence shown here is derived from an EMBL/GenBank/DDBJ whole genome shotgun (WGS) entry which is preliminary data.</text>
</comment>
<evidence type="ECO:0000256" key="2">
    <source>
        <dbReference type="ARBA" id="ARBA00022692"/>
    </source>
</evidence>
<feature type="transmembrane region" description="Helical" evidence="5">
    <location>
        <begin position="33"/>
        <end position="56"/>
    </location>
</feature>
<keyword evidence="8" id="KW-1185">Reference proteome</keyword>
<dbReference type="Proteomes" id="UP001500657">
    <property type="component" value="Unassembled WGS sequence"/>
</dbReference>
<evidence type="ECO:0000313" key="8">
    <source>
        <dbReference type="Proteomes" id="UP001500657"/>
    </source>
</evidence>
<name>A0ABP3EAI4_9GAMM</name>
<evidence type="ECO:0000259" key="6">
    <source>
        <dbReference type="Pfam" id="PF12698"/>
    </source>
</evidence>
<keyword evidence="4 5" id="KW-0472">Membrane</keyword>
<evidence type="ECO:0000256" key="4">
    <source>
        <dbReference type="ARBA" id="ARBA00023136"/>
    </source>
</evidence>
<proteinExistence type="predicted"/>
<feature type="transmembrane region" description="Helical" evidence="5">
    <location>
        <begin position="196"/>
        <end position="218"/>
    </location>
</feature>
<evidence type="ECO:0000256" key="3">
    <source>
        <dbReference type="ARBA" id="ARBA00022989"/>
    </source>
</evidence>
<dbReference type="InterPro" id="IPR013525">
    <property type="entry name" value="ABC2_TM"/>
</dbReference>
<keyword evidence="2 5" id="KW-0812">Transmembrane</keyword>
<feature type="transmembrane region" description="Helical" evidence="5">
    <location>
        <begin position="369"/>
        <end position="393"/>
    </location>
</feature>
<comment type="subcellular location">
    <subcellularLocation>
        <location evidence="1">Membrane</location>
        <topology evidence="1">Multi-pass membrane protein</topology>
    </subcellularLocation>
</comment>
<dbReference type="PANTHER" id="PTHR43471:SF3">
    <property type="entry name" value="ABC TRANSPORTER PERMEASE PROTEIN NATB"/>
    <property type="match status" value="1"/>
</dbReference>
<reference evidence="8" key="1">
    <citation type="journal article" date="2019" name="Int. J. Syst. Evol. Microbiol.">
        <title>The Global Catalogue of Microorganisms (GCM) 10K type strain sequencing project: providing services to taxonomists for standard genome sequencing and annotation.</title>
        <authorList>
            <consortium name="The Broad Institute Genomics Platform"/>
            <consortium name="The Broad Institute Genome Sequencing Center for Infectious Disease"/>
            <person name="Wu L."/>
            <person name="Ma J."/>
        </authorList>
    </citation>
    <scope>NUCLEOTIDE SEQUENCE [LARGE SCALE GENOMIC DNA]</scope>
    <source>
        <strain evidence="8">JCM 16242</strain>
    </source>
</reference>
<dbReference type="PANTHER" id="PTHR43471">
    <property type="entry name" value="ABC TRANSPORTER PERMEASE"/>
    <property type="match status" value="1"/>
</dbReference>
<sequence length="402" mass="44390">MNAIQPNRVRRRRAFLTVFLKEVRENLRDRRTLISAFVTGPLLTPLIFVMLISVSIHRELDKAEQPLKVPVIGAQYAPNLIDALKAGGIVPQPAIANPEQAVREQAADLVLRLSAEYPKAWRRGEPVQVELIYDSSQRDTGSSVDRVNQLVQSYARQQGVMRLVARGLSPGTAWPVQVARRDQATAESRAVLLFNMLPYLFVLTIFIGGMYLAIDLTAGERERQSLEPLFANPVPRWKILLGKLAAICTFSTASLLICLLAFSLVGRFLPTDKLGMEINLGWHFAANVLLLQWPMIVLLAALQSLVAAFAKSYREAQTYLSLLMMLPILPSILLMVMPVKPQDWMYAVPLLGQHLGIIDLLRGTGVAPLHMLLCLAGTAAAALLAVAVGMQLYRSERLAISG</sequence>
<gene>
    <name evidence="7" type="ORF">GCM10009126_20810</name>
</gene>
<accession>A0ABP3EAI4</accession>
<keyword evidence="3 5" id="KW-1133">Transmembrane helix</keyword>
<feature type="domain" description="ABC-2 type transporter transmembrane" evidence="6">
    <location>
        <begin position="32"/>
        <end position="386"/>
    </location>
</feature>